<evidence type="ECO:0000259" key="6">
    <source>
        <dbReference type="Pfam" id="PF00890"/>
    </source>
</evidence>
<gene>
    <name evidence="7" type="ORF">SUTMEG_08730</name>
</gene>
<dbReference type="EMBL" id="AP018786">
    <property type="protein sequence ID" value="BBF22982.1"/>
    <property type="molecule type" value="Genomic_DNA"/>
</dbReference>
<dbReference type="PANTHER" id="PTHR43400">
    <property type="entry name" value="FUMARATE REDUCTASE"/>
    <property type="match status" value="1"/>
</dbReference>
<dbReference type="InterPro" id="IPR003953">
    <property type="entry name" value="FAD-dep_OxRdtase_2_FAD-bd"/>
</dbReference>
<evidence type="ECO:0000256" key="5">
    <source>
        <dbReference type="SAM" id="SignalP"/>
    </source>
</evidence>
<dbReference type="KEGG" id="sutt:SUTMEG_08730"/>
<dbReference type="Gene3D" id="3.50.50.60">
    <property type="entry name" value="FAD/NAD(P)-binding domain"/>
    <property type="match status" value="1"/>
</dbReference>
<feature type="signal peptide" evidence="5">
    <location>
        <begin position="1"/>
        <end position="25"/>
    </location>
</feature>
<evidence type="ECO:0000313" key="8">
    <source>
        <dbReference type="Proteomes" id="UP000271003"/>
    </source>
</evidence>
<dbReference type="PRINTS" id="PR00411">
    <property type="entry name" value="PNDRDTASEI"/>
</dbReference>
<dbReference type="RefSeq" id="WP_120176637.1">
    <property type="nucleotide sequence ID" value="NZ_AP018786.1"/>
</dbReference>
<evidence type="ECO:0000256" key="2">
    <source>
        <dbReference type="ARBA" id="ARBA00022630"/>
    </source>
</evidence>
<dbReference type="Gene3D" id="3.90.700.10">
    <property type="entry name" value="Succinate dehydrogenase/fumarate reductase flavoprotein, catalytic domain"/>
    <property type="match status" value="1"/>
</dbReference>
<keyword evidence="2" id="KW-0285">Flavoprotein</keyword>
<dbReference type="SUPFAM" id="SSF51905">
    <property type="entry name" value="FAD/NAD(P)-binding domain"/>
    <property type="match status" value="1"/>
</dbReference>
<sequence>MFAICRRTFIAAAVAAALIPLGANAAEKTYDADVVVIGAGASGTAAAWAAAEKGLKVVTLEKAAFPGGTGQFSEGIFAVESRMQKDWNYALTKDEAFLKIMNYGHWRGNAKMVRAFVDKSGETIDWMQKQGVKFEKLFSNYPNGLYTWHIYEGRGAGWIKLFQEKYKQAGQTLLTETWGEKLIMKDGRVAGVEGKNKAGDTVTVNAKATIIATGGFFDNKEMREKYLRFPDADGLAQKGKTGDGIRMAWAVGAGEEGAEVQASYRPGPRGVSTTNHVSATAKQPHLWLTPKGERFCNEVIMLEWPFAGNALERIGGTMYVVYDSKTLQHMEKDEGIDLGVGVMVPVGTKLANFEKEWADAEKAGWAFKADTLEELARKTGMDPAKLEATVKEYNGFAAVRHDAQFAKDPKYLREVKTGPFYAIKSVASTLGTLGGIKANEKFEVVTPDETAIPGLYAVGNDVGGMYGDSYDLLMAGSTVGFAVNSGRIAVDSAEAYIKTLK</sequence>
<dbReference type="InterPro" id="IPR050315">
    <property type="entry name" value="FAD-oxidoreductase_2"/>
</dbReference>
<dbReference type="PRINTS" id="PR00368">
    <property type="entry name" value="FADPNR"/>
</dbReference>
<reference evidence="7 8" key="1">
    <citation type="journal article" date="2018" name="Int. J. Syst. Evol. Microbiol.">
        <title>Mesosutterella multiformis gen. nov., sp. nov., a member of the family Sutterellaceae and Sutterella megalosphaeroides sp. nov., isolated from human faeces.</title>
        <authorList>
            <person name="Sakamoto M."/>
            <person name="Ikeyama N."/>
            <person name="Kunihiro T."/>
            <person name="Iino T."/>
            <person name="Yuki M."/>
            <person name="Ohkuma M."/>
        </authorList>
    </citation>
    <scope>NUCLEOTIDE SEQUENCE [LARGE SCALE GENOMIC DNA]</scope>
    <source>
        <strain evidence="7 8">6FBBBH3</strain>
    </source>
</reference>
<proteinExistence type="predicted"/>
<dbReference type="InterPro" id="IPR027477">
    <property type="entry name" value="Succ_DH/fumarate_Rdtase_cat_sf"/>
</dbReference>
<dbReference type="AlphaFoldDB" id="A0A2Z6I9G6"/>
<dbReference type="OrthoDB" id="9813348at2"/>
<evidence type="ECO:0000256" key="1">
    <source>
        <dbReference type="ARBA" id="ARBA00001974"/>
    </source>
</evidence>
<dbReference type="SUPFAM" id="SSF56425">
    <property type="entry name" value="Succinate dehydrogenase/fumarate reductase flavoprotein, catalytic domain"/>
    <property type="match status" value="1"/>
</dbReference>
<evidence type="ECO:0000256" key="4">
    <source>
        <dbReference type="ARBA" id="ARBA00023002"/>
    </source>
</evidence>
<dbReference type="GO" id="GO:0016491">
    <property type="term" value="F:oxidoreductase activity"/>
    <property type="evidence" value="ECO:0007669"/>
    <property type="project" value="UniProtKB-KW"/>
</dbReference>
<keyword evidence="3" id="KW-0274">FAD</keyword>
<dbReference type="Proteomes" id="UP000271003">
    <property type="component" value="Chromosome"/>
</dbReference>
<feature type="chain" id="PRO_5016310365" evidence="5">
    <location>
        <begin position="26"/>
        <end position="501"/>
    </location>
</feature>
<keyword evidence="8" id="KW-1185">Reference proteome</keyword>
<evidence type="ECO:0000256" key="3">
    <source>
        <dbReference type="ARBA" id="ARBA00022827"/>
    </source>
</evidence>
<dbReference type="Pfam" id="PF00890">
    <property type="entry name" value="FAD_binding_2"/>
    <property type="match status" value="1"/>
</dbReference>
<evidence type="ECO:0000313" key="7">
    <source>
        <dbReference type="EMBL" id="BBF22982.1"/>
    </source>
</evidence>
<accession>A0A2Z6I9G6</accession>
<dbReference type="InterPro" id="IPR036188">
    <property type="entry name" value="FAD/NAD-bd_sf"/>
</dbReference>
<dbReference type="PANTHER" id="PTHR43400:SF10">
    <property type="entry name" value="3-OXOSTEROID 1-DEHYDROGENASE"/>
    <property type="match status" value="1"/>
</dbReference>
<feature type="domain" description="FAD-dependent oxidoreductase 2 FAD-binding" evidence="6">
    <location>
        <begin position="33"/>
        <end position="467"/>
    </location>
</feature>
<organism evidence="7 8">
    <name type="scientific">Sutterella megalosphaeroides</name>
    <dbReference type="NCBI Taxonomy" id="2494234"/>
    <lineage>
        <taxon>Bacteria</taxon>
        <taxon>Pseudomonadati</taxon>
        <taxon>Pseudomonadota</taxon>
        <taxon>Betaproteobacteria</taxon>
        <taxon>Burkholderiales</taxon>
        <taxon>Sutterellaceae</taxon>
        <taxon>Sutterella</taxon>
    </lineage>
</organism>
<keyword evidence="5" id="KW-0732">Signal</keyword>
<keyword evidence="4" id="KW-0560">Oxidoreductase</keyword>
<name>A0A2Z6I9G6_9BURK</name>
<comment type="cofactor">
    <cofactor evidence="1">
        <name>FAD</name>
        <dbReference type="ChEBI" id="CHEBI:57692"/>
    </cofactor>
</comment>
<protein>
    <submittedName>
        <fullName evidence="7">Fumarate reductase</fullName>
    </submittedName>
</protein>
<dbReference type="GO" id="GO:0008202">
    <property type="term" value="P:steroid metabolic process"/>
    <property type="evidence" value="ECO:0007669"/>
    <property type="project" value="UniProtKB-ARBA"/>
</dbReference>